<dbReference type="SMART" id="SM00448">
    <property type="entry name" value="REC"/>
    <property type="match status" value="1"/>
</dbReference>
<evidence type="ECO:0000256" key="1">
    <source>
        <dbReference type="PROSITE-ProRule" id="PRU00169"/>
    </source>
</evidence>
<dbReference type="EMBL" id="VLLE01000004">
    <property type="protein sequence ID" value="TWI81352.1"/>
    <property type="molecule type" value="Genomic_DNA"/>
</dbReference>
<name>A0A562SJF4_9BACT</name>
<dbReference type="GO" id="GO:0003677">
    <property type="term" value="F:DNA binding"/>
    <property type="evidence" value="ECO:0007669"/>
    <property type="project" value="InterPro"/>
</dbReference>
<proteinExistence type="predicted"/>
<dbReference type="PROSITE" id="PS50930">
    <property type="entry name" value="HTH_LYTTR"/>
    <property type="match status" value="1"/>
</dbReference>
<evidence type="ECO:0000259" key="3">
    <source>
        <dbReference type="PROSITE" id="PS50930"/>
    </source>
</evidence>
<organism evidence="4 5">
    <name type="scientific">Lacibacter cauensis</name>
    <dbReference type="NCBI Taxonomy" id="510947"/>
    <lineage>
        <taxon>Bacteria</taxon>
        <taxon>Pseudomonadati</taxon>
        <taxon>Bacteroidota</taxon>
        <taxon>Chitinophagia</taxon>
        <taxon>Chitinophagales</taxon>
        <taxon>Chitinophagaceae</taxon>
        <taxon>Lacibacter</taxon>
    </lineage>
</organism>
<feature type="modified residue" description="4-aspartylphosphate" evidence="1">
    <location>
        <position position="56"/>
    </location>
</feature>
<sequence length="256" mass="29675">MIQVLILEDEEPAAKRLKKLLLEATEETEVLAVLESIKAAKEWFANNKQPQLLLADIHLADGMCFELFKQVEITCPVIFTTAYDEYALQAFKLNSIDYLLKPIKKDELQQALKKYKKINSSSLNINQLLQAVQTPVDKYRQRFIIRYGEHIKTIETKDIAYFYTETRSNFIVTADGKRYVVDFNLDQIQEMIDPAKYYRINRQFIIGIHAISQMTTWTKGRVHIQLNPPAKQETIVSTERSADFKKWLGGELPIQA</sequence>
<dbReference type="Gene3D" id="3.40.50.2300">
    <property type="match status" value="1"/>
</dbReference>
<evidence type="ECO:0000313" key="5">
    <source>
        <dbReference type="Proteomes" id="UP000316167"/>
    </source>
</evidence>
<dbReference type="SUPFAM" id="SSF52172">
    <property type="entry name" value="CheY-like"/>
    <property type="match status" value="1"/>
</dbReference>
<evidence type="ECO:0000259" key="2">
    <source>
        <dbReference type="PROSITE" id="PS50110"/>
    </source>
</evidence>
<dbReference type="SMART" id="SM00850">
    <property type="entry name" value="LytTR"/>
    <property type="match status" value="1"/>
</dbReference>
<dbReference type="OrthoDB" id="2168082at2"/>
<dbReference type="FunFam" id="3.40.50.2300:FF:000361">
    <property type="entry name" value="Two-component system response regulator"/>
    <property type="match status" value="1"/>
</dbReference>
<dbReference type="Pfam" id="PF04397">
    <property type="entry name" value="LytTR"/>
    <property type="match status" value="1"/>
</dbReference>
<dbReference type="Gene3D" id="2.40.50.1020">
    <property type="entry name" value="LytTr DNA-binding domain"/>
    <property type="match status" value="1"/>
</dbReference>
<feature type="domain" description="HTH LytTR-type" evidence="3">
    <location>
        <begin position="143"/>
        <end position="250"/>
    </location>
</feature>
<feature type="domain" description="Response regulatory" evidence="2">
    <location>
        <begin position="3"/>
        <end position="116"/>
    </location>
</feature>
<dbReference type="InterPro" id="IPR046947">
    <property type="entry name" value="LytR-like"/>
</dbReference>
<dbReference type="InterPro" id="IPR001789">
    <property type="entry name" value="Sig_transdc_resp-reg_receiver"/>
</dbReference>
<gene>
    <name evidence="4" type="ORF">IQ13_2370</name>
</gene>
<keyword evidence="1" id="KW-0597">Phosphoprotein</keyword>
<dbReference type="PANTHER" id="PTHR37299">
    <property type="entry name" value="TRANSCRIPTIONAL REGULATOR-RELATED"/>
    <property type="match status" value="1"/>
</dbReference>
<protein>
    <submittedName>
        <fullName evidence="4">LytTR family two component transcriptional regulator</fullName>
    </submittedName>
</protein>
<dbReference type="PANTHER" id="PTHR37299:SF1">
    <property type="entry name" value="STAGE 0 SPORULATION PROTEIN A HOMOLOG"/>
    <property type="match status" value="1"/>
</dbReference>
<comment type="caution">
    <text evidence="4">The sequence shown here is derived from an EMBL/GenBank/DDBJ whole genome shotgun (WGS) entry which is preliminary data.</text>
</comment>
<dbReference type="InterPro" id="IPR011006">
    <property type="entry name" value="CheY-like_superfamily"/>
</dbReference>
<dbReference type="Pfam" id="PF00072">
    <property type="entry name" value="Response_reg"/>
    <property type="match status" value="1"/>
</dbReference>
<dbReference type="PROSITE" id="PS50110">
    <property type="entry name" value="RESPONSE_REGULATORY"/>
    <property type="match status" value="1"/>
</dbReference>
<dbReference type="InterPro" id="IPR007492">
    <property type="entry name" value="LytTR_DNA-bd_dom"/>
</dbReference>
<dbReference type="Proteomes" id="UP000316167">
    <property type="component" value="Unassembled WGS sequence"/>
</dbReference>
<dbReference type="RefSeq" id="WP_144886552.1">
    <property type="nucleotide sequence ID" value="NZ_VLLE01000004.1"/>
</dbReference>
<keyword evidence="5" id="KW-1185">Reference proteome</keyword>
<dbReference type="GO" id="GO:0000156">
    <property type="term" value="F:phosphorelay response regulator activity"/>
    <property type="evidence" value="ECO:0007669"/>
    <property type="project" value="InterPro"/>
</dbReference>
<evidence type="ECO:0000313" key="4">
    <source>
        <dbReference type="EMBL" id="TWI81352.1"/>
    </source>
</evidence>
<reference evidence="4 5" key="1">
    <citation type="journal article" date="2015" name="Stand. Genomic Sci.">
        <title>Genomic Encyclopedia of Bacterial and Archaeal Type Strains, Phase III: the genomes of soil and plant-associated and newly described type strains.</title>
        <authorList>
            <person name="Whitman W.B."/>
            <person name="Woyke T."/>
            <person name="Klenk H.P."/>
            <person name="Zhou Y."/>
            <person name="Lilburn T.G."/>
            <person name="Beck B.J."/>
            <person name="De Vos P."/>
            <person name="Vandamme P."/>
            <person name="Eisen J.A."/>
            <person name="Garrity G."/>
            <person name="Hugenholtz P."/>
            <person name="Kyrpides N.C."/>
        </authorList>
    </citation>
    <scope>NUCLEOTIDE SEQUENCE [LARGE SCALE GENOMIC DNA]</scope>
    <source>
        <strain evidence="4 5">CGMCC 1.7271</strain>
    </source>
</reference>
<dbReference type="AlphaFoldDB" id="A0A562SJF4"/>
<accession>A0A562SJF4</accession>